<evidence type="ECO:0000313" key="2">
    <source>
        <dbReference type="Proteomes" id="UP000054359"/>
    </source>
</evidence>
<keyword evidence="2" id="KW-1185">Reference proteome</keyword>
<gene>
    <name evidence="1" type="ORF">X975_16569</name>
</gene>
<organism evidence="1 2">
    <name type="scientific">Stegodyphus mimosarum</name>
    <name type="common">African social velvet spider</name>
    <dbReference type="NCBI Taxonomy" id="407821"/>
    <lineage>
        <taxon>Eukaryota</taxon>
        <taxon>Metazoa</taxon>
        <taxon>Ecdysozoa</taxon>
        <taxon>Arthropoda</taxon>
        <taxon>Chelicerata</taxon>
        <taxon>Arachnida</taxon>
        <taxon>Araneae</taxon>
        <taxon>Araneomorphae</taxon>
        <taxon>Entelegynae</taxon>
        <taxon>Eresoidea</taxon>
        <taxon>Eresidae</taxon>
        <taxon>Stegodyphus</taxon>
    </lineage>
</organism>
<accession>A0A087SX71</accession>
<protein>
    <submittedName>
        <fullName evidence="1">Uncharacterized protein</fullName>
    </submittedName>
</protein>
<dbReference type="AlphaFoldDB" id="A0A087SX71"/>
<name>A0A087SX71_STEMI</name>
<evidence type="ECO:0000313" key="1">
    <source>
        <dbReference type="EMBL" id="KFM57460.1"/>
    </source>
</evidence>
<sequence>MEDLSKGKWLIAALHMGKTKKMPILPVHSRGIKPRSNCQCSVILPLDCC</sequence>
<dbReference type="EMBL" id="KK112369">
    <property type="protein sequence ID" value="KFM57460.1"/>
    <property type="molecule type" value="Genomic_DNA"/>
</dbReference>
<feature type="non-terminal residue" evidence="1">
    <location>
        <position position="49"/>
    </location>
</feature>
<dbReference type="Proteomes" id="UP000054359">
    <property type="component" value="Unassembled WGS sequence"/>
</dbReference>
<reference evidence="1 2" key="1">
    <citation type="submission" date="2013-11" db="EMBL/GenBank/DDBJ databases">
        <title>Genome sequencing of Stegodyphus mimosarum.</title>
        <authorList>
            <person name="Bechsgaard J."/>
        </authorList>
    </citation>
    <scope>NUCLEOTIDE SEQUENCE [LARGE SCALE GENOMIC DNA]</scope>
</reference>
<proteinExistence type="predicted"/>